<accession>A0A9D1A5L8</accession>
<feature type="signal peptide" evidence="2">
    <location>
        <begin position="1"/>
        <end position="21"/>
    </location>
</feature>
<feature type="compositionally biased region" description="Acidic residues" evidence="1">
    <location>
        <begin position="187"/>
        <end position="198"/>
    </location>
</feature>
<protein>
    <recommendedName>
        <fullName evidence="5">Lipoprotein</fullName>
    </recommendedName>
</protein>
<comment type="caution">
    <text evidence="3">The sequence shown here is derived from an EMBL/GenBank/DDBJ whole genome shotgun (WGS) entry which is preliminary data.</text>
</comment>
<gene>
    <name evidence="3" type="ORF">IAB28_11185</name>
</gene>
<reference evidence="3" key="1">
    <citation type="submission" date="2020-10" db="EMBL/GenBank/DDBJ databases">
        <authorList>
            <person name="Gilroy R."/>
        </authorList>
    </citation>
    <scope>NUCLEOTIDE SEQUENCE</scope>
    <source>
        <strain evidence="3">CHK180-2868</strain>
    </source>
</reference>
<dbReference type="AlphaFoldDB" id="A0A9D1A5L8"/>
<reference evidence="3" key="2">
    <citation type="journal article" date="2021" name="PeerJ">
        <title>Extensive microbial diversity within the chicken gut microbiome revealed by metagenomics and culture.</title>
        <authorList>
            <person name="Gilroy R."/>
            <person name="Ravi A."/>
            <person name="Getino M."/>
            <person name="Pursley I."/>
            <person name="Horton D.L."/>
            <person name="Alikhan N.F."/>
            <person name="Baker D."/>
            <person name="Gharbi K."/>
            <person name="Hall N."/>
            <person name="Watson M."/>
            <person name="Adriaenssens E.M."/>
            <person name="Foster-Nyarko E."/>
            <person name="Jarju S."/>
            <person name="Secka A."/>
            <person name="Antonio M."/>
            <person name="Oren A."/>
            <person name="Chaudhuri R.R."/>
            <person name="La Ragione R."/>
            <person name="Hildebrand F."/>
            <person name="Pallen M.J."/>
        </authorList>
    </citation>
    <scope>NUCLEOTIDE SEQUENCE</scope>
    <source>
        <strain evidence="3">CHK180-2868</strain>
    </source>
</reference>
<feature type="chain" id="PRO_5038983620" description="Lipoprotein" evidence="2">
    <location>
        <begin position="22"/>
        <end position="204"/>
    </location>
</feature>
<proteinExistence type="predicted"/>
<feature type="region of interest" description="Disordered" evidence="1">
    <location>
        <begin position="185"/>
        <end position="204"/>
    </location>
</feature>
<evidence type="ECO:0000313" key="3">
    <source>
        <dbReference type="EMBL" id="HIR06507.1"/>
    </source>
</evidence>
<dbReference type="Proteomes" id="UP000824250">
    <property type="component" value="Unassembled WGS sequence"/>
</dbReference>
<dbReference type="PROSITE" id="PS51257">
    <property type="entry name" value="PROKAR_LIPOPROTEIN"/>
    <property type="match status" value="1"/>
</dbReference>
<evidence type="ECO:0000256" key="2">
    <source>
        <dbReference type="SAM" id="SignalP"/>
    </source>
</evidence>
<name>A0A9D1A5L8_9FIRM</name>
<dbReference type="EMBL" id="DVGC01000064">
    <property type="protein sequence ID" value="HIR06507.1"/>
    <property type="molecule type" value="Genomic_DNA"/>
</dbReference>
<evidence type="ECO:0000256" key="1">
    <source>
        <dbReference type="SAM" id="MobiDB-lite"/>
    </source>
</evidence>
<evidence type="ECO:0008006" key="5">
    <source>
        <dbReference type="Google" id="ProtNLM"/>
    </source>
</evidence>
<sequence length="204" mass="22634">MKLWKKIAVFSLMTLALGGCTQSSITTDAPDAVEGVDPAKLNQEEDETLPRDQNILIEDETEPQSMYDWEQVTDEANGLFLDTKIYPLATGFSYTADEDALTISLNWTLQDGTTEADAMDYAVELVKKFNDIIAVQTTDLESSSDESFGSLWDTFALNLQIATDDGTVLLERNYAAGEDIDLVMPEYNEEGPEPVVEEDVPKKE</sequence>
<keyword evidence="2" id="KW-0732">Signal</keyword>
<evidence type="ECO:0000313" key="4">
    <source>
        <dbReference type="Proteomes" id="UP000824250"/>
    </source>
</evidence>
<organism evidence="3 4">
    <name type="scientific">Candidatus Copromonas faecavium</name>
    <name type="common">nom. illeg.</name>
    <dbReference type="NCBI Taxonomy" id="2840740"/>
    <lineage>
        <taxon>Bacteria</taxon>
        <taxon>Bacillati</taxon>
        <taxon>Bacillota</taxon>
        <taxon>Clostridia</taxon>
        <taxon>Lachnospirales</taxon>
        <taxon>Lachnospiraceae</taxon>
        <taxon>Candidatus Copromonas (nom. illeg.)</taxon>
    </lineage>
</organism>